<keyword evidence="1" id="KW-0812">Transmembrane</keyword>
<organism evidence="3">
    <name type="scientific">Loa loa</name>
    <name type="common">Eye worm</name>
    <name type="synonym">Filaria loa</name>
    <dbReference type="NCBI Taxonomy" id="7209"/>
    <lineage>
        <taxon>Eukaryota</taxon>
        <taxon>Metazoa</taxon>
        <taxon>Ecdysozoa</taxon>
        <taxon>Nematoda</taxon>
        <taxon>Chromadorea</taxon>
        <taxon>Rhabditida</taxon>
        <taxon>Spirurina</taxon>
        <taxon>Spiruromorpha</taxon>
        <taxon>Filarioidea</taxon>
        <taxon>Onchocercidae</taxon>
        <taxon>Loa</taxon>
    </lineage>
</organism>
<evidence type="ECO:0000259" key="2">
    <source>
        <dbReference type="Pfam" id="PF04083"/>
    </source>
</evidence>
<dbReference type="GO" id="GO:0006629">
    <property type="term" value="P:lipid metabolic process"/>
    <property type="evidence" value="ECO:0007669"/>
    <property type="project" value="InterPro"/>
</dbReference>
<dbReference type="SUPFAM" id="SSF53474">
    <property type="entry name" value="alpha/beta-Hydrolases"/>
    <property type="match status" value="1"/>
</dbReference>
<dbReference type="InParanoid" id="A0A1S0TMF2"/>
<accession>A0A1S0TMF2</accession>
<keyword evidence="1" id="KW-1133">Transmembrane helix</keyword>
<dbReference type="EMBL" id="JH712141">
    <property type="protein sequence ID" value="EFO16698.2"/>
    <property type="molecule type" value="Genomic_DNA"/>
</dbReference>
<dbReference type="InterPro" id="IPR029058">
    <property type="entry name" value="AB_hydrolase_fold"/>
</dbReference>
<reference evidence="3" key="1">
    <citation type="submission" date="2012-04" db="EMBL/GenBank/DDBJ databases">
        <title>The Genome Sequence of Loa loa.</title>
        <authorList>
            <consortium name="The Broad Institute Genome Sequencing Platform"/>
            <consortium name="Broad Institute Genome Sequencing Center for Infectious Disease"/>
            <person name="Nutman T.B."/>
            <person name="Fink D.L."/>
            <person name="Russ C."/>
            <person name="Young S."/>
            <person name="Zeng Q."/>
            <person name="Gargeya S."/>
            <person name="Alvarado L."/>
            <person name="Berlin A."/>
            <person name="Chapman S.B."/>
            <person name="Chen Z."/>
            <person name="Freedman E."/>
            <person name="Gellesch M."/>
            <person name="Goldberg J."/>
            <person name="Griggs A."/>
            <person name="Gujja S."/>
            <person name="Heilman E.R."/>
            <person name="Heiman D."/>
            <person name="Howarth C."/>
            <person name="Mehta T."/>
            <person name="Neiman D."/>
            <person name="Pearson M."/>
            <person name="Roberts A."/>
            <person name="Saif S."/>
            <person name="Shea T."/>
            <person name="Shenoy N."/>
            <person name="Sisk P."/>
            <person name="Stolte C."/>
            <person name="Sykes S."/>
            <person name="White J."/>
            <person name="Yandava C."/>
            <person name="Haas B."/>
            <person name="Henn M.R."/>
            <person name="Nusbaum C."/>
            <person name="Birren B."/>
        </authorList>
    </citation>
    <scope>NUCLEOTIDE SEQUENCE [LARGE SCALE GENOMIC DNA]</scope>
</reference>
<name>A0A1S0TMF2_LOALO</name>
<dbReference type="Gene3D" id="3.40.50.1820">
    <property type="entry name" value="alpha/beta hydrolase"/>
    <property type="match status" value="1"/>
</dbReference>
<evidence type="ECO:0000313" key="3">
    <source>
        <dbReference type="EMBL" id="EFO16698.2"/>
    </source>
</evidence>
<feature type="domain" description="Partial AB-hydrolase lipase" evidence="2">
    <location>
        <begin position="38"/>
        <end position="99"/>
    </location>
</feature>
<dbReference type="RefSeq" id="XP_020301434.1">
    <property type="nucleotide sequence ID" value="XM_020448421.1"/>
</dbReference>
<proteinExistence type="predicted"/>
<sequence>MTNLRVINMIIIILGIFLIITPAHFCSTLPPEAKMTTDEIILYYGYPAQIFHAYTTDGYILDLHRIPFGRNGYSTKQKHRPVILLQHGLLGSSTDWVGNLPNQSSGRVFITSKKHSSYINKSTSITVL</sequence>
<dbReference type="Pfam" id="PF04083">
    <property type="entry name" value="Abhydro_lipase"/>
    <property type="match status" value="1"/>
</dbReference>
<dbReference type="AlphaFoldDB" id="A0A1S0TMF2"/>
<dbReference type="KEGG" id="loa:LOAG_11804"/>
<keyword evidence="1" id="KW-0472">Membrane</keyword>
<dbReference type="InterPro" id="IPR006693">
    <property type="entry name" value="AB_hydrolase_lipase"/>
</dbReference>
<gene>
    <name evidence="3" type="ORF">LOAG_11804</name>
</gene>
<dbReference type="GeneID" id="9949265"/>
<dbReference type="PANTHER" id="PTHR11005">
    <property type="entry name" value="LYSOSOMAL ACID LIPASE-RELATED"/>
    <property type="match status" value="1"/>
</dbReference>
<feature type="transmembrane region" description="Helical" evidence="1">
    <location>
        <begin position="6"/>
        <end position="25"/>
    </location>
</feature>
<dbReference type="CTD" id="9949265"/>
<evidence type="ECO:0000256" key="1">
    <source>
        <dbReference type="SAM" id="Phobius"/>
    </source>
</evidence>
<dbReference type="OrthoDB" id="9974421at2759"/>
<protein>
    <recommendedName>
        <fullName evidence="2">Partial AB-hydrolase lipase domain-containing protein</fullName>
    </recommendedName>
</protein>